<proteinExistence type="predicted"/>
<dbReference type="EMBL" id="JACHJP010000008">
    <property type="protein sequence ID" value="MBB4919063.1"/>
    <property type="molecule type" value="Genomic_DNA"/>
</dbReference>
<dbReference type="InterPro" id="IPR012312">
    <property type="entry name" value="Hemerythrin-like"/>
</dbReference>
<name>A0A7W7VQT6_9ACTN</name>
<protein>
    <submittedName>
        <fullName evidence="3">Uncharacterized protein (DUF2249 family)</fullName>
    </submittedName>
</protein>
<evidence type="ECO:0000259" key="2">
    <source>
        <dbReference type="Pfam" id="PF10006"/>
    </source>
</evidence>
<dbReference type="RefSeq" id="WP_184720898.1">
    <property type="nucleotide sequence ID" value="NZ_JACHJP010000008.1"/>
</dbReference>
<sequence>MKDQSATLARIRAHHDQLGRTMADHATTIARSVDRLTSPAARRETMALFCAEEVLSHATAEENTLYAVASELPATQLLVSVLRDEHATLQALNDDLVAAVTLGEIVSASAALNAVLQTHLQKENEILLPALVSGGVDLAAVLGDTHEILGGDGAADPEQVDELDVRRLIPAQRHEQIFAAYGRLAAGSAFVLVNDHDPKPLYYQFAAEHPGAFTWRYVESGPTVWKVRIGRP</sequence>
<feature type="domain" description="Hemerythrin-like" evidence="1">
    <location>
        <begin position="79"/>
        <end position="150"/>
    </location>
</feature>
<dbReference type="InterPro" id="IPR018720">
    <property type="entry name" value="DUF2249"/>
</dbReference>
<keyword evidence="4" id="KW-1185">Reference proteome</keyword>
<evidence type="ECO:0000259" key="1">
    <source>
        <dbReference type="Pfam" id="PF01814"/>
    </source>
</evidence>
<gene>
    <name evidence="3" type="ORF">FHS44_006199</name>
</gene>
<evidence type="ECO:0000313" key="3">
    <source>
        <dbReference type="EMBL" id="MBB4919063.1"/>
    </source>
</evidence>
<dbReference type="Proteomes" id="UP000552644">
    <property type="component" value="Unassembled WGS sequence"/>
</dbReference>
<accession>A0A7W7VQT6</accession>
<dbReference type="Pfam" id="PF10006">
    <property type="entry name" value="DUF2249"/>
    <property type="match status" value="1"/>
</dbReference>
<feature type="domain" description="DUF2249" evidence="2">
    <location>
        <begin position="162"/>
        <end position="231"/>
    </location>
</feature>
<comment type="caution">
    <text evidence="3">The sequence shown here is derived from an EMBL/GenBank/DDBJ whole genome shotgun (WGS) entry which is preliminary data.</text>
</comment>
<reference evidence="3 4" key="1">
    <citation type="submission" date="2020-08" db="EMBL/GenBank/DDBJ databases">
        <title>Genomic Encyclopedia of Type Strains, Phase III (KMG-III): the genomes of soil and plant-associated and newly described type strains.</title>
        <authorList>
            <person name="Whitman W."/>
        </authorList>
    </citation>
    <scope>NUCLEOTIDE SEQUENCE [LARGE SCALE GENOMIC DNA]</scope>
    <source>
        <strain evidence="3 4">CECT 8840</strain>
    </source>
</reference>
<dbReference type="Pfam" id="PF01814">
    <property type="entry name" value="Hemerythrin"/>
    <property type="match status" value="1"/>
</dbReference>
<organism evidence="3 4">
    <name type="scientific">Streptosporangium saharense</name>
    <dbReference type="NCBI Taxonomy" id="1706840"/>
    <lineage>
        <taxon>Bacteria</taxon>
        <taxon>Bacillati</taxon>
        <taxon>Actinomycetota</taxon>
        <taxon>Actinomycetes</taxon>
        <taxon>Streptosporangiales</taxon>
        <taxon>Streptosporangiaceae</taxon>
        <taxon>Streptosporangium</taxon>
    </lineage>
</organism>
<dbReference type="AlphaFoldDB" id="A0A7W7VQT6"/>
<dbReference type="Gene3D" id="1.20.120.520">
    <property type="entry name" value="nmb1532 protein domain like"/>
    <property type="match status" value="1"/>
</dbReference>
<evidence type="ECO:0000313" key="4">
    <source>
        <dbReference type="Proteomes" id="UP000552644"/>
    </source>
</evidence>